<evidence type="ECO:0000313" key="8">
    <source>
        <dbReference type="Proteomes" id="UP000650424"/>
    </source>
</evidence>
<reference evidence="7 8" key="1">
    <citation type="submission" date="2020-08" db="EMBL/GenBank/DDBJ databases">
        <title>Novel species isolated from subtropical streams in China.</title>
        <authorList>
            <person name="Lu H."/>
        </authorList>
    </citation>
    <scope>NUCLEOTIDE SEQUENCE [LARGE SCALE GENOMIC DNA]</scope>
    <source>
        <strain evidence="7 8">CY18W</strain>
    </source>
</reference>
<sequence>MSHRLLVSLSSSLFLSLAAAGIVSLAHAAQTAQATQTAPAADKVLRVLVTTPEGALDPAVASDVPSVSINENIFEPMLRYDYLARPLKLKPNTLKSMPEVTDEGKTYTLHLQQGIFFTPDPSLKGKPRELTADDYIYSVKRLYDPAVKSPWLFMFEGKLLGDEKLRPGKDGKGQEFSLQTSIPGLQALDRYTLRIRLNAPDSNFLFILATTATGAVAREVVEAYPNQVGNHPVGTGPFMLGQWQRSFRIELLANPQYRKVVFNDQGIDDVSRKIATELAGQTLPRVSKVEIKVMEEQQSRVLGFLNHEFDYLEQVPAPLSNMVLDNGKLKPALQQQGVRLSLFTPLQTYYMWMNMEDPVIGGYTPEKIALRRAIALGYDSREDIALMEKGLAMQAQSPLPPNVLGYDAAYKSPVQYDLKLANALLDKFGYKRGADNYRKLPDGQPLQLQMHTLASTTGRLRDEVWRKNLDALGIHVSFKTDKHSEIIRAARLGKVQMTEANWIADFPDAENFYQLLYGLNAGRANYARFNLPAFNKLYEQAIRLSDSPERTALYRQMAQLMHGYTPWVTRIHPVTADLTQAWLQNYYRHPVDFTNWRYLDIDTAARSKALK</sequence>
<evidence type="ECO:0000313" key="7">
    <source>
        <dbReference type="EMBL" id="MBC3918880.1"/>
    </source>
</evidence>
<dbReference type="SUPFAM" id="SSF53850">
    <property type="entry name" value="Periplasmic binding protein-like II"/>
    <property type="match status" value="1"/>
</dbReference>
<gene>
    <name evidence="7" type="ORF">H8L32_15425</name>
</gene>
<dbReference type="PANTHER" id="PTHR30290">
    <property type="entry name" value="PERIPLASMIC BINDING COMPONENT OF ABC TRANSPORTER"/>
    <property type="match status" value="1"/>
</dbReference>
<dbReference type="Pfam" id="PF00496">
    <property type="entry name" value="SBP_bac_5"/>
    <property type="match status" value="1"/>
</dbReference>
<accession>A0ABR6ZSM7</accession>
<comment type="similarity">
    <text evidence="2">Belongs to the bacterial solute-binding protein 5 family.</text>
</comment>
<dbReference type="Gene3D" id="3.90.76.10">
    <property type="entry name" value="Dipeptide-binding Protein, Domain 1"/>
    <property type="match status" value="1"/>
</dbReference>
<evidence type="ECO:0000256" key="5">
    <source>
        <dbReference type="SAM" id="SignalP"/>
    </source>
</evidence>
<proteinExistence type="inferred from homology"/>
<evidence type="ECO:0000256" key="4">
    <source>
        <dbReference type="ARBA" id="ARBA00022729"/>
    </source>
</evidence>
<feature type="chain" id="PRO_5045917425" evidence="5">
    <location>
        <begin position="29"/>
        <end position="611"/>
    </location>
</feature>
<dbReference type="Proteomes" id="UP000650424">
    <property type="component" value="Unassembled WGS sequence"/>
</dbReference>
<comment type="caution">
    <text evidence="7">The sequence shown here is derived from an EMBL/GenBank/DDBJ whole genome shotgun (WGS) entry which is preliminary data.</text>
</comment>
<dbReference type="RefSeq" id="WP_186948134.1">
    <property type="nucleotide sequence ID" value="NZ_JACOGF010000007.1"/>
</dbReference>
<evidence type="ECO:0000256" key="3">
    <source>
        <dbReference type="ARBA" id="ARBA00022448"/>
    </source>
</evidence>
<dbReference type="Gene3D" id="3.10.105.10">
    <property type="entry name" value="Dipeptide-binding Protein, Domain 3"/>
    <property type="match status" value="1"/>
</dbReference>
<keyword evidence="8" id="KW-1185">Reference proteome</keyword>
<feature type="signal peptide" evidence="5">
    <location>
        <begin position="1"/>
        <end position="28"/>
    </location>
</feature>
<evidence type="ECO:0000256" key="1">
    <source>
        <dbReference type="ARBA" id="ARBA00004196"/>
    </source>
</evidence>
<name>A0ABR6ZSM7_9BURK</name>
<keyword evidence="4 5" id="KW-0732">Signal</keyword>
<dbReference type="EMBL" id="JACOGF010000007">
    <property type="protein sequence ID" value="MBC3918880.1"/>
    <property type="molecule type" value="Genomic_DNA"/>
</dbReference>
<comment type="subcellular location">
    <subcellularLocation>
        <location evidence="1">Cell envelope</location>
    </subcellularLocation>
</comment>
<protein>
    <submittedName>
        <fullName evidence="7">Heme-binding protein</fullName>
    </submittedName>
</protein>
<dbReference type="PIRSF" id="PIRSF002741">
    <property type="entry name" value="MppA"/>
    <property type="match status" value="1"/>
</dbReference>
<feature type="domain" description="Solute-binding protein family 5" evidence="6">
    <location>
        <begin position="88"/>
        <end position="518"/>
    </location>
</feature>
<evidence type="ECO:0000256" key="2">
    <source>
        <dbReference type="ARBA" id="ARBA00005695"/>
    </source>
</evidence>
<dbReference type="InterPro" id="IPR000914">
    <property type="entry name" value="SBP_5_dom"/>
</dbReference>
<keyword evidence="3" id="KW-0813">Transport</keyword>
<dbReference type="Gene3D" id="3.40.190.10">
    <property type="entry name" value="Periplasmic binding protein-like II"/>
    <property type="match status" value="1"/>
</dbReference>
<dbReference type="InterPro" id="IPR030678">
    <property type="entry name" value="Peptide/Ni-bd"/>
</dbReference>
<organism evidence="7 8">
    <name type="scientific">Undibacterium hunanense</name>
    <dbReference type="NCBI Taxonomy" id="2762292"/>
    <lineage>
        <taxon>Bacteria</taxon>
        <taxon>Pseudomonadati</taxon>
        <taxon>Pseudomonadota</taxon>
        <taxon>Betaproteobacteria</taxon>
        <taxon>Burkholderiales</taxon>
        <taxon>Oxalobacteraceae</taxon>
        <taxon>Undibacterium</taxon>
    </lineage>
</organism>
<evidence type="ECO:0000259" key="6">
    <source>
        <dbReference type="Pfam" id="PF00496"/>
    </source>
</evidence>
<dbReference type="InterPro" id="IPR039424">
    <property type="entry name" value="SBP_5"/>
</dbReference>
<dbReference type="PANTHER" id="PTHR30290:SF10">
    <property type="entry name" value="PERIPLASMIC OLIGOPEPTIDE-BINDING PROTEIN-RELATED"/>
    <property type="match status" value="1"/>
</dbReference>